<reference evidence="1" key="1">
    <citation type="submission" date="2014-11" db="EMBL/GenBank/DDBJ databases">
        <authorList>
            <person name="Amaro Gonzalez C."/>
        </authorList>
    </citation>
    <scope>NUCLEOTIDE SEQUENCE</scope>
</reference>
<protein>
    <submittedName>
        <fullName evidence="1">Uncharacterized protein</fullName>
    </submittedName>
</protein>
<name>A0A0E9W213_ANGAN</name>
<reference evidence="1" key="2">
    <citation type="journal article" date="2015" name="Fish Shellfish Immunol.">
        <title>Early steps in the European eel (Anguilla anguilla)-Vibrio vulnificus interaction in the gills: Role of the RtxA13 toxin.</title>
        <authorList>
            <person name="Callol A."/>
            <person name="Pajuelo D."/>
            <person name="Ebbesson L."/>
            <person name="Teles M."/>
            <person name="MacKenzie S."/>
            <person name="Amaro C."/>
        </authorList>
    </citation>
    <scope>NUCLEOTIDE SEQUENCE</scope>
</reference>
<proteinExistence type="predicted"/>
<dbReference type="EMBL" id="GBXM01024231">
    <property type="protein sequence ID" value="JAH84346.1"/>
    <property type="molecule type" value="Transcribed_RNA"/>
</dbReference>
<evidence type="ECO:0000313" key="1">
    <source>
        <dbReference type="EMBL" id="JAH84346.1"/>
    </source>
</evidence>
<accession>A0A0E9W213</accession>
<dbReference type="AlphaFoldDB" id="A0A0E9W213"/>
<organism evidence="1">
    <name type="scientific">Anguilla anguilla</name>
    <name type="common">European freshwater eel</name>
    <name type="synonym">Muraena anguilla</name>
    <dbReference type="NCBI Taxonomy" id="7936"/>
    <lineage>
        <taxon>Eukaryota</taxon>
        <taxon>Metazoa</taxon>
        <taxon>Chordata</taxon>
        <taxon>Craniata</taxon>
        <taxon>Vertebrata</taxon>
        <taxon>Euteleostomi</taxon>
        <taxon>Actinopterygii</taxon>
        <taxon>Neopterygii</taxon>
        <taxon>Teleostei</taxon>
        <taxon>Anguilliformes</taxon>
        <taxon>Anguillidae</taxon>
        <taxon>Anguilla</taxon>
    </lineage>
</organism>
<sequence length="50" mass="5702">MAQAFPKDRACFIPLLSKPHFNQSINQSINQSKFISIAHFIHRGNPVCFT</sequence>